<proteinExistence type="predicted"/>
<accession>A0ABU1XJQ3</accession>
<dbReference type="PANTHER" id="PTHR36151:SF3">
    <property type="entry name" value="ER-BOUND OXYGENASE MPAB_MPAB'_RUBBER OXYGENASE CATALYTIC DOMAIN-CONTAINING PROTEIN"/>
    <property type="match status" value="1"/>
</dbReference>
<gene>
    <name evidence="2" type="ORF">J2W56_004290</name>
</gene>
<evidence type="ECO:0000259" key="1">
    <source>
        <dbReference type="Pfam" id="PF09995"/>
    </source>
</evidence>
<sequence>MSRTSLLHRYVGDRRFLLALPRAVGLQILHPSIAAALDEHMPPMRLWYHKRRTVSRTIRAAYEDRDHSHFILGMHQHVKGVDDHGVRYHALKPELFFFQHATYVETLVFATNALITPLSDRDHERLYEECCEWYLRFGVSARNMPADWAAFVDYFEQTCAAQLRLGPAARTFAPEVIRPTAWIPRYLPTFAVREVLHPRARDLFGVHPEPGDQAAFRSYARGLRLGAAVAPSWLRYLPSARATLAS</sequence>
<comment type="caution">
    <text evidence="2">The sequence shown here is derived from an EMBL/GenBank/DDBJ whole genome shotgun (WGS) entry which is preliminary data.</text>
</comment>
<dbReference type="Proteomes" id="UP001251217">
    <property type="component" value="Unassembled WGS sequence"/>
</dbReference>
<protein>
    <submittedName>
        <fullName evidence="2">Uncharacterized protein (DUF2236 family)</fullName>
    </submittedName>
</protein>
<dbReference type="InterPro" id="IPR018713">
    <property type="entry name" value="MPAB/Lcp_cat_dom"/>
</dbReference>
<name>A0ABU1XJQ3_9NOCA</name>
<organism evidence="2 3">
    <name type="scientific">Nocardia kruczakiae</name>
    <dbReference type="NCBI Taxonomy" id="261477"/>
    <lineage>
        <taxon>Bacteria</taxon>
        <taxon>Bacillati</taxon>
        <taxon>Actinomycetota</taxon>
        <taxon>Actinomycetes</taxon>
        <taxon>Mycobacteriales</taxon>
        <taxon>Nocardiaceae</taxon>
        <taxon>Nocardia</taxon>
    </lineage>
</organism>
<dbReference type="PANTHER" id="PTHR36151">
    <property type="entry name" value="BLR2777 PROTEIN"/>
    <property type="match status" value="1"/>
</dbReference>
<evidence type="ECO:0000313" key="2">
    <source>
        <dbReference type="EMBL" id="MDR7170539.1"/>
    </source>
</evidence>
<feature type="domain" description="ER-bound oxygenase mpaB/mpaB'/Rubber oxygenase catalytic" evidence="1">
    <location>
        <begin position="9"/>
        <end position="224"/>
    </location>
</feature>
<dbReference type="RefSeq" id="WP_245660881.1">
    <property type="nucleotide sequence ID" value="NZ_JAVDWW010000007.1"/>
</dbReference>
<reference evidence="2 3" key="1">
    <citation type="submission" date="2023-07" db="EMBL/GenBank/DDBJ databases">
        <title>Sorghum-associated microbial communities from plants grown in Nebraska, USA.</title>
        <authorList>
            <person name="Schachtman D."/>
        </authorList>
    </citation>
    <scope>NUCLEOTIDE SEQUENCE [LARGE SCALE GENOMIC DNA]</scope>
    <source>
        <strain evidence="2 3">4272</strain>
    </source>
</reference>
<dbReference type="Pfam" id="PF09995">
    <property type="entry name" value="MPAB_Lcp_cat"/>
    <property type="match status" value="1"/>
</dbReference>
<evidence type="ECO:0000313" key="3">
    <source>
        <dbReference type="Proteomes" id="UP001251217"/>
    </source>
</evidence>
<keyword evidence="3" id="KW-1185">Reference proteome</keyword>
<dbReference type="EMBL" id="JAVDWW010000007">
    <property type="protein sequence ID" value="MDR7170539.1"/>
    <property type="molecule type" value="Genomic_DNA"/>
</dbReference>